<organism evidence="2 3">
    <name type="scientific">Xenorhabdus nematophila (strain ATCC 19061 / DSM 3370 / CCUG 14189 / LMG 1036 / NCIMB 9965 / AN6)</name>
    <dbReference type="NCBI Taxonomy" id="406817"/>
    <lineage>
        <taxon>Bacteria</taxon>
        <taxon>Pseudomonadati</taxon>
        <taxon>Pseudomonadota</taxon>
        <taxon>Gammaproteobacteria</taxon>
        <taxon>Enterobacterales</taxon>
        <taxon>Morganellaceae</taxon>
        <taxon>Xenorhabdus</taxon>
    </lineage>
</organism>
<reference evidence="2 3" key="1">
    <citation type="journal article" date="2011" name="PLoS ONE">
        <title>The entomopathogenic bacterial endosymbionts xenorhabdus and photorhabdus: convergent lifestyles from divergent genomes.</title>
        <authorList>
            <person name="Chaston J.M."/>
            <person name="Suen G."/>
            <person name="Tucker S.L."/>
            <person name="Andersen A.W."/>
            <person name="Bhasin A."/>
            <person name="Bode E."/>
            <person name="Bode H.B."/>
            <person name="Brachmann A.O."/>
            <person name="Cowles C.E."/>
            <person name="Cowles K.N."/>
            <person name="Darby C."/>
            <person name="de Leon L."/>
            <person name="Drace K."/>
            <person name="Du Z."/>
            <person name="Givaudan A."/>
            <person name="Herbert Tran E.E."/>
            <person name="Jewell K.A."/>
            <person name="Knack J.J."/>
            <person name="Krasomil-Osterfeld K.C."/>
            <person name="Kukor R."/>
            <person name="Lanois A."/>
            <person name="Latreille P."/>
            <person name="Leimgruber N.K."/>
            <person name="Lipke C.M."/>
            <person name="Liu R."/>
            <person name="Lu X."/>
            <person name="Martens E.C."/>
            <person name="Marri P.R."/>
            <person name="Medigue C."/>
            <person name="Menard M.L."/>
            <person name="Miller N.M."/>
            <person name="Morales-Soto N."/>
            <person name="Norton S."/>
            <person name="Ogier J.C."/>
            <person name="Orchard S.S."/>
            <person name="Park D."/>
            <person name="Park Y."/>
            <person name="Qurollo B.A."/>
            <person name="Sugar D.R."/>
            <person name="Richards G.R."/>
            <person name="Rouy Z."/>
            <person name="Slominski B."/>
            <person name="Slominski K."/>
            <person name="Snyder H."/>
            <person name="Tjaden B.C."/>
            <person name="van der Hoeven R."/>
            <person name="Welch R.D."/>
            <person name="Wheeler C."/>
            <person name="Xiang B."/>
            <person name="Barbazuk B."/>
            <person name="Gaudriault S."/>
            <person name="Goodner B."/>
            <person name="Slater S.C."/>
            <person name="Forst S."/>
            <person name="Goldman B.S."/>
            <person name="Goodrich-Blair H."/>
        </authorList>
    </citation>
    <scope>NUCLEOTIDE SEQUENCE [LARGE SCALE GENOMIC DNA]</scope>
    <source>
        <strain evidence="3">ATCC 19061 / DSM 3370 / CCUG 14189 / LMG 1036 / NCIMB 9965 / AN6</strain>
    </source>
</reference>
<evidence type="ECO:0000313" key="2">
    <source>
        <dbReference type="EMBL" id="CBJ92945.1"/>
    </source>
</evidence>
<keyword evidence="3" id="KW-1185">Reference proteome</keyword>
<dbReference type="GeneID" id="24901702"/>
<sequence>MKIITSMLFMLTMLIPTVTTAAVFNNCSSFLNKTGYVSSVSVGVDNKEAPNISFSIMINNIYSGQISVKQTLNDNSGKGMLETLLKAFGSSSELTIERCYDNQVAGVTISRKE</sequence>
<feature type="signal peptide" evidence="1">
    <location>
        <begin position="1"/>
        <end position="21"/>
    </location>
</feature>
<gene>
    <name evidence="2" type="ORF">XNC1_p0077</name>
</gene>
<dbReference type="AlphaFoldDB" id="D3VLZ3"/>
<dbReference type="KEGG" id="xne:XNC1_p0077"/>
<protein>
    <submittedName>
        <fullName evidence="2">Uncharacterized protein</fullName>
    </submittedName>
</protein>
<feature type="chain" id="PRO_5003052021" evidence="1">
    <location>
        <begin position="22"/>
        <end position="113"/>
    </location>
</feature>
<dbReference type="HOGENOM" id="CLU_2132571_0_0_6"/>
<keyword evidence="2" id="KW-0614">Plasmid</keyword>
<evidence type="ECO:0000256" key="1">
    <source>
        <dbReference type="SAM" id="SignalP"/>
    </source>
</evidence>
<geneLocation type="plasmid" evidence="2 3">
    <name>XNC1_p</name>
</geneLocation>
<dbReference type="Proteomes" id="UP000008075">
    <property type="component" value="Plasmid XNC1_p"/>
</dbReference>
<dbReference type="RefSeq" id="WP_013141597.1">
    <property type="nucleotide sequence ID" value="NC_014170.1"/>
</dbReference>
<name>D3VLZ3_XENNA</name>
<evidence type="ECO:0000313" key="3">
    <source>
        <dbReference type="Proteomes" id="UP000008075"/>
    </source>
</evidence>
<accession>D3VLZ3</accession>
<keyword evidence="1" id="KW-0732">Signal</keyword>
<dbReference type="EMBL" id="FN667743">
    <property type="protein sequence ID" value="CBJ92945.1"/>
    <property type="molecule type" value="Genomic_DNA"/>
</dbReference>
<proteinExistence type="predicted"/>